<dbReference type="Gene3D" id="2.60.40.1120">
    <property type="entry name" value="Carboxypeptidase-like, regulatory domain"/>
    <property type="match status" value="2"/>
</dbReference>
<dbReference type="EMBL" id="BDIP01008493">
    <property type="protein sequence ID" value="GCA64763.1"/>
    <property type="molecule type" value="Genomic_DNA"/>
</dbReference>
<name>A0A391P3X5_9EUKA</name>
<accession>A0A391P3X5</accession>
<dbReference type="SUPFAM" id="SSF49464">
    <property type="entry name" value="Carboxypeptidase regulatory domain-like"/>
    <property type="match status" value="2"/>
</dbReference>
<gene>
    <name evidence="1" type="ORF">KIPB_015315</name>
</gene>
<evidence type="ECO:0000313" key="1">
    <source>
        <dbReference type="EMBL" id="GCA64763.1"/>
    </source>
</evidence>
<sequence>MPLLQSHPGLTSVSFTPLDPLGGEPVVVGETVQVSIAECGDTVVNVELEPFSCGNDPRLLQGVVSDALTGAPISGVVVLFGTSVLATTDQSGLYQVTGLPYGFPISLRFSSPSPYISQDIDVSLGLCGVTQLNVFIDSECLDPVLQGVVTDAVTARGVPSVTVWVEGVAATSTNQDGTYELSGLSFGTPYTVRFSPSSEHEPASAFSVYVDECGATRLDMTLTPICDDPVLEGRVTFEGVGW</sequence>
<evidence type="ECO:0000313" key="2">
    <source>
        <dbReference type="Proteomes" id="UP000265618"/>
    </source>
</evidence>
<protein>
    <recommendedName>
        <fullName evidence="3">Carboxypeptidase regulatory-like domain-containing protein</fullName>
    </recommendedName>
</protein>
<proteinExistence type="predicted"/>
<organism evidence="1 2">
    <name type="scientific">Kipferlia bialata</name>
    <dbReference type="NCBI Taxonomy" id="797122"/>
    <lineage>
        <taxon>Eukaryota</taxon>
        <taxon>Metamonada</taxon>
        <taxon>Carpediemonas-like organisms</taxon>
        <taxon>Kipferlia</taxon>
    </lineage>
</organism>
<reference evidence="1 2" key="1">
    <citation type="journal article" date="2018" name="PLoS ONE">
        <title>The draft genome of Kipferlia bialata reveals reductive genome evolution in fornicate parasites.</title>
        <authorList>
            <person name="Tanifuji G."/>
            <person name="Takabayashi S."/>
            <person name="Kume K."/>
            <person name="Takagi M."/>
            <person name="Nakayama T."/>
            <person name="Kamikawa R."/>
            <person name="Inagaki Y."/>
            <person name="Hashimoto T."/>
        </authorList>
    </citation>
    <scope>NUCLEOTIDE SEQUENCE [LARGE SCALE GENOMIC DNA]</scope>
    <source>
        <strain evidence="1">NY0173</strain>
    </source>
</reference>
<feature type="non-terminal residue" evidence="1">
    <location>
        <position position="1"/>
    </location>
</feature>
<dbReference type="Pfam" id="PF13620">
    <property type="entry name" value="CarboxypepD_reg"/>
    <property type="match status" value="1"/>
</dbReference>
<comment type="caution">
    <text evidence="1">The sequence shown here is derived from an EMBL/GenBank/DDBJ whole genome shotgun (WGS) entry which is preliminary data.</text>
</comment>
<dbReference type="InterPro" id="IPR008969">
    <property type="entry name" value="CarboxyPept-like_regulatory"/>
</dbReference>
<dbReference type="AlphaFoldDB" id="A0A391P3X5"/>
<evidence type="ECO:0008006" key="3">
    <source>
        <dbReference type="Google" id="ProtNLM"/>
    </source>
</evidence>
<dbReference type="Proteomes" id="UP000265618">
    <property type="component" value="Unassembled WGS sequence"/>
</dbReference>
<keyword evidence="2" id="KW-1185">Reference proteome</keyword>